<evidence type="ECO:0000256" key="3">
    <source>
        <dbReference type="ARBA" id="ARBA00023163"/>
    </source>
</evidence>
<keyword evidence="3" id="KW-0804">Transcription</keyword>
<feature type="region of interest" description="Disordered" evidence="5">
    <location>
        <begin position="122"/>
        <end position="157"/>
    </location>
</feature>
<dbReference type="OrthoDB" id="6275927at2759"/>
<dbReference type="CDD" id="cd07976">
    <property type="entry name" value="TFIIA_alpha_beta_like"/>
    <property type="match status" value="1"/>
</dbReference>
<dbReference type="AlphaFoldDB" id="A0A7J7ITI7"/>
<protein>
    <submittedName>
        <fullName evidence="6">Uncharacterized protein</fullName>
    </submittedName>
</protein>
<evidence type="ECO:0000256" key="1">
    <source>
        <dbReference type="ARBA" id="ARBA00004123"/>
    </source>
</evidence>
<dbReference type="Pfam" id="PF03153">
    <property type="entry name" value="TFIIA"/>
    <property type="match status" value="1"/>
</dbReference>
<dbReference type="EMBL" id="VXIV02003425">
    <property type="protein sequence ID" value="KAF6017170.1"/>
    <property type="molecule type" value="Genomic_DNA"/>
</dbReference>
<dbReference type="Proteomes" id="UP000593567">
    <property type="component" value="Unassembled WGS sequence"/>
</dbReference>
<keyword evidence="7" id="KW-1185">Reference proteome</keyword>
<sequence length="157" mass="17699">MYVYKADTPPHAFSRRERALLRNILCKPLTSFIRQQYIRESVRGRTLLKISAIWFEIDYSFTQSLAMSQLSVSKLYQSVIDEVIESMREAVLDEGIDEQVLTELKQLWEQKLKASKALEELPTPSHLPLPPVSSSRKPVAVAPAGSTSANSIPQTVP</sequence>
<dbReference type="SUPFAM" id="SSF47396">
    <property type="entry name" value="Transcription factor IIA (TFIIA), alpha-helical domain"/>
    <property type="match status" value="1"/>
</dbReference>
<evidence type="ECO:0000313" key="6">
    <source>
        <dbReference type="EMBL" id="KAF6017170.1"/>
    </source>
</evidence>
<evidence type="ECO:0000313" key="7">
    <source>
        <dbReference type="Proteomes" id="UP000593567"/>
    </source>
</evidence>
<dbReference type="FunFam" id="1.10.287.100:FF:000001">
    <property type="entry name" value="Transcription initiation factor IIA subunit"/>
    <property type="match status" value="1"/>
</dbReference>
<evidence type="ECO:0000256" key="4">
    <source>
        <dbReference type="ARBA" id="ARBA00023242"/>
    </source>
</evidence>
<dbReference type="InterPro" id="IPR004855">
    <property type="entry name" value="TFIIA_asu/bsu"/>
</dbReference>
<accession>A0A7J7ITI7</accession>
<reference evidence="6" key="1">
    <citation type="submission" date="2020-06" db="EMBL/GenBank/DDBJ databases">
        <title>Draft genome of Bugula neritina, a colonial animal packing powerful symbionts and potential medicines.</title>
        <authorList>
            <person name="Rayko M."/>
        </authorList>
    </citation>
    <scope>NUCLEOTIDE SEQUENCE [LARGE SCALE GENOMIC DNA]</scope>
    <source>
        <strain evidence="6">Kwan_BN1</strain>
    </source>
</reference>
<comment type="similarity">
    <text evidence="2">Belongs to the TFIIA subunit 1 family.</text>
</comment>
<proteinExistence type="inferred from homology"/>
<comment type="subcellular location">
    <subcellularLocation>
        <location evidence="1">Nucleus</location>
    </subcellularLocation>
</comment>
<name>A0A7J7ITI7_BUGNE</name>
<dbReference type="GO" id="GO:0006367">
    <property type="term" value="P:transcription initiation at RNA polymerase II promoter"/>
    <property type="evidence" value="ECO:0007669"/>
    <property type="project" value="InterPro"/>
</dbReference>
<dbReference type="PANTHER" id="PTHR12694:SF8">
    <property type="entry name" value="TRANSCRIPTION INITIATION FACTOR IIA SUBUNIT 1"/>
    <property type="match status" value="1"/>
</dbReference>
<feature type="compositionally biased region" description="Polar residues" evidence="5">
    <location>
        <begin position="145"/>
        <end position="157"/>
    </location>
</feature>
<keyword evidence="4" id="KW-0539">Nucleus</keyword>
<gene>
    <name evidence="6" type="ORF">EB796_024500</name>
</gene>
<organism evidence="6 7">
    <name type="scientific">Bugula neritina</name>
    <name type="common">Brown bryozoan</name>
    <name type="synonym">Sertularia neritina</name>
    <dbReference type="NCBI Taxonomy" id="10212"/>
    <lineage>
        <taxon>Eukaryota</taxon>
        <taxon>Metazoa</taxon>
        <taxon>Spiralia</taxon>
        <taxon>Lophotrochozoa</taxon>
        <taxon>Bryozoa</taxon>
        <taxon>Gymnolaemata</taxon>
        <taxon>Cheilostomatida</taxon>
        <taxon>Flustrina</taxon>
        <taxon>Buguloidea</taxon>
        <taxon>Bugulidae</taxon>
        <taxon>Bugula</taxon>
    </lineage>
</organism>
<dbReference type="Gene3D" id="1.10.287.100">
    <property type="match status" value="1"/>
</dbReference>
<evidence type="ECO:0000256" key="5">
    <source>
        <dbReference type="SAM" id="MobiDB-lite"/>
    </source>
</evidence>
<dbReference type="GO" id="GO:0005672">
    <property type="term" value="C:transcription factor TFIIA complex"/>
    <property type="evidence" value="ECO:0007669"/>
    <property type="project" value="InterPro"/>
</dbReference>
<dbReference type="PANTHER" id="PTHR12694">
    <property type="entry name" value="TRANSCRIPTION INITIATION FACTOR IIA SUBUNIT 1"/>
    <property type="match status" value="1"/>
</dbReference>
<evidence type="ECO:0000256" key="2">
    <source>
        <dbReference type="ARBA" id="ARBA00010059"/>
    </source>
</evidence>
<comment type="caution">
    <text evidence="6">The sequence shown here is derived from an EMBL/GenBank/DDBJ whole genome shotgun (WGS) entry which is preliminary data.</text>
</comment>